<dbReference type="InterPro" id="IPR051611">
    <property type="entry name" value="ECF_transporter_component"/>
</dbReference>
<dbReference type="CDD" id="cd16914">
    <property type="entry name" value="EcfT"/>
    <property type="match status" value="1"/>
</dbReference>
<evidence type="ECO:0000313" key="7">
    <source>
        <dbReference type="EMBL" id="TCL47640.1"/>
    </source>
</evidence>
<feature type="transmembrane region" description="Helical" evidence="6">
    <location>
        <begin position="52"/>
        <end position="72"/>
    </location>
</feature>
<comment type="subcellular location">
    <subcellularLocation>
        <location evidence="1">Cell membrane</location>
        <topology evidence="1">Multi-pass membrane protein</topology>
    </subcellularLocation>
</comment>
<dbReference type="PANTHER" id="PTHR34857">
    <property type="entry name" value="SLL0384 PROTEIN"/>
    <property type="match status" value="1"/>
</dbReference>
<evidence type="ECO:0000256" key="1">
    <source>
        <dbReference type="ARBA" id="ARBA00004651"/>
    </source>
</evidence>
<gene>
    <name evidence="7" type="ORF">EDD69_1113</name>
</gene>
<name>A0A4R1QFW9_9BACL</name>
<feature type="transmembrane region" description="Helical" evidence="6">
    <location>
        <begin position="109"/>
        <end position="135"/>
    </location>
</feature>
<feature type="transmembrane region" description="Helical" evidence="6">
    <location>
        <begin position="27"/>
        <end position="46"/>
    </location>
</feature>
<reference evidence="7 8" key="1">
    <citation type="submission" date="2019-03" db="EMBL/GenBank/DDBJ databases">
        <title>Genomic Encyclopedia of Type Strains, Phase IV (KMG-IV): sequencing the most valuable type-strain genomes for metagenomic binning, comparative biology and taxonomic classification.</title>
        <authorList>
            <person name="Goeker M."/>
        </authorList>
    </citation>
    <scope>NUCLEOTIDE SEQUENCE [LARGE SCALE GENOMIC DNA]</scope>
    <source>
        <strain evidence="7 8">DSM 24979</strain>
    </source>
</reference>
<feature type="transmembrane region" description="Helical" evidence="6">
    <location>
        <begin position="236"/>
        <end position="255"/>
    </location>
</feature>
<dbReference type="EMBL" id="SLUL01000011">
    <property type="protein sequence ID" value="TCL47640.1"/>
    <property type="molecule type" value="Genomic_DNA"/>
</dbReference>
<dbReference type="Proteomes" id="UP000295658">
    <property type="component" value="Unassembled WGS sequence"/>
</dbReference>
<keyword evidence="4 6" id="KW-1133">Transmembrane helix</keyword>
<comment type="caution">
    <text evidence="7">The sequence shown here is derived from an EMBL/GenBank/DDBJ whole genome shotgun (WGS) entry which is preliminary data.</text>
</comment>
<dbReference type="InterPro" id="IPR003339">
    <property type="entry name" value="ABC/ECF_trnsptr_transmembrane"/>
</dbReference>
<evidence type="ECO:0000256" key="4">
    <source>
        <dbReference type="ARBA" id="ARBA00022989"/>
    </source>
</evidence>
<dbReference type="GO" id="GO:0006824">
    <property type="term" value="P:cobalt ion transport"/>
    <property type="evidence" value="ECO:0007669"/>
    <property type="project" value="InterPro"/>
</dbReference>
<dbReference type="OrthoDB" id="8585740at2"/>
<evidence type="ECO:0000256" key="6">
    <source>
        <dbReference type="SAM" id="Phobius"/>
    </source>
</evidence>
<dbReference type="PANTHER" id="PTHR34857:SF2">
    <property type="entry name" value="SLL0384 PROTEIN"/>
    <property type="match status" value="1"/>
</dbReference>
<evidence type="ECO:0000256" key="5">
    <source>
        <dbReference type="ARBA" id="ARBA00023136"/>
    </source>
</evidence>
<dbReference type="NCBIfam" id="TIGR02454">
    <property type="entry name" value="ECF_T_CbiQ"/>
    <property type="match status" value="1"/>
</dbReference>
<protein>
    <submittedName>
        <fullName evidence="7">Cobalt/nickel transport system permease protein</fullName>
    </submittedName>
</protein>
<keyword evidence="3 6" id="KW-0812">Transmembrane</keyword>
<evidence type="ECO:0000256" key="2">
    <source>
        <dbReference type="ARBA" id="ARBA00022475"/>
    </source>
</evidence>
<organism evidence="7 8">
    <name type="scientific">Thermolongibacillus altinsuensis</name>
    <dbReference type="NCBI Taxonomy" id="575256"/>
    <lineage>
        <taxon>Bacteria</taxon>
        <taxon>Bacillati</taxon>
        <taxon>Bacillota</taxon>
        <taxon>Bacilli</taxon>
        <taxon>Bacillales</taxon>
        <taxon>Anoxybacillaceae</taxon>
        <taxon>Thermolongibacillus</taxon>
    </lineage>
</organism>
<keyword evidence="5 6" id="KW-0472">Membrane</keyword>
<accession>A0A4R1QFW9</accession>
<sequence>MKKIDQTTFHIRLFDERSKQATAIHRLHPISKLFVTLAYLFVIASFEKYDVFELVPLVFYPMIVTILASLPFRSLSKQMLLALPFIIGIGITQPFFVDGDIALFKQMTISAGWIIFFTLLLKGILTVWATLLLFATTGAEKIGAALIALRIPKPLVLQFLLTYRYLSLLIEEAKRIRNAYSLRAPREKAIRLSIWATVIGQMLLRSFDRAERIYHAMKLRGFTIEQYGMTQQKMNVIDVAYLCSWMVLFTVYRLFPLSTWFEVIQ</sequence>
<evidence type="ECO:0000313" key="8">
    <source>
        <dbReference type="Proteomes" id="UP000295658"/>
    </source>
</evidence>
<dbReference type="GO" id="GO:0043190">
    <property type="term" value="C:ATP-binding cassette (ABC) transporter complex"/>
    <property type="evidence" value="ECO:0007669"/>
    <property type="project" value="InterPro"/>
</dbReference>
<dbReference type="Pfam" id="PF02361">
    <property type="entry name" value="CbiQ"/>
    <property type="match status" value="1"/>
</dbReference>
<feature type="transmembrane region" description="Helical" evidence="6">
    <location>
        <begin position="79"/>
        <end position="97"/>
    </location>
</feature>
<keyword evidence="8" id="KW-1185">Reference proteome</keyword>
<proteinExistence type="predicted"/>
<dbReference type="RefSeq" id="WP_132948900.1">
    <property type="nucleotide sequence ID" value="NZ_SLUL01000011.1"/>
</dbReference>
<dbReference type="AlphaFoldDB" id="A0A4R1QFW9"/>
<keyword evidence="2" id="KW-1003">Cell membrane</keyword>
<dbReference type="InterPro" id="IPR012809">
    <property type="entry name" value="ECF_CbiQ"/>
</dbReference>
<evidence type="ECO:0000256" key="3">
    <source>
        <dbReference type="ARBA" id="ARBA00022692"/>
    </source>
</evidence>